<dbReference type="AlphaFoldDB" id="A0A9D4P2X3"/>
<name>A0A9D4P2X3_DERFA</name>
<dbReference type="EMBL" id="SDOV01000004">
    <property type="protein sequence ID" value="KAH7642642.1"/>
    <property type="molecule type" value="Genomic_DNA"/>
</dbReference>
<dbReference type="Pfam" id="PF13499">
    <property type="entry name" value="EF-hand_7"/>
    <property type="match status" value="1"/>
</dbReference>
<comment type="caution">
    <text evidence="5">The sequence shown here is derived from an EMBL/GenBank/DDBJ whole genome shotgun (WGS) entry which is preliminary data.</text>
</comment>
<reference evidence="5" key="1">
    <citation type="submission" date="2020-06" db="EMBL/GenBank/DDBJ databases">
        <authorList>
            <person name="Ji K."/>
            <person name="Li J."/>
        </authorList>
    </citation>
    <scope>NUCLEOTIDE SEQUENCE</scope>
    <source>
        <strain evidence="5">JKM2019</strain>
        <tissue evidence="5">Whole body</tissue>
    </source>
</reference>
<gene>
    <name evidence="5" type="ORF">HUG17_5689</name>
</gene>
<evidence type="ECO:0000256" key="3">
    <source>
        <dbReference type="ARBA" id="ARBA00022837"/>
    </source>
</evidence>
<reference evidence="5" key="2">
    <citation type="journal article" date="2021" name="World Allergy Organ. J.">
        <title>Chromosome-level assembly of Dermatophagoides farinae genome and transcriptome reveals two novel allergens Der f 37 and Der f 39.</title>
        <authorList>
            <person name="Chen J."/>
            <person name="Cai Z."/>
            <person name="Fan D."/>
            <person name="Hu J."/>
            <person name="Hou Y."/>
            <person name="He Y."/>
            <person name="Zhang Z."/>
            <person name="Zhao Z."/>
            <person name="Gao P."/>
            <person name="Hu W."/>
            <person name="Sun J."/>
            <person name="Li J."/>
            <person name="Ji K."/>
        </authorList>
    </citation>
    <scope>NUCLEOTIDE SEQUENCE</scope>
    <source>
        <strain evidence="5">JKM2019</strain>
    </source>
</reference>
<protein>
    <recommendedName>
        <fullName evidence="4">EF-hand domain-containing protein</fullName>
    </recommendedName>
</protein>
<proteinExistence type="predicted"/>
<dbReference type="Proteomes" id="UP000828236">
    <property type="component" value="Unassembled WGS sequence"/>
</dbReference>
<evidence type="ECO:0000259" key="4">
    <source>
        <dbReference type="PROSITE" id="PS50222"/>
    </source>
</evidence>
<dbReference type="SUPFAM" id="SSF47473">
    <property type="entry name" value="EF-hand"/>
    <property type="match status" value="1"/>
</dbReference>
<keyword evidence="2" id="KW-0677">Repeat</keyword>
<dbReference type="PROSITE" id="PS50222">
    <property type="entry name" value="EF_HAND_2"/>
    <property type="match status" value="2"/>
</dbReference>
<feature type="domain" description="EF-hand" evidence="4">
    <location>
        <begin position="160"/>
        <end position="195"/>
    </location>
</feature>
<evidence type="ECO:0000256" key="2">
    <source>
        <dbReference type="ARBA" id="ARBA00022737"/>
    </source>
</evidence>
<dbReference type="GO" id="GO:0005509">
    <property type="term" value="F:calcium ion binding"/>
    <property type="evidence" value="ECO:0007669"/>
    <property type="project" value="InterPro"/>
</dbReference>
<dbReference type="PANTHER" id="PTHR23055">
    <property type="entry name" value="CALCIUM BINDING PROTEINS"/>
    <property type="match status" value="1"/>
</dbReference>
<dbReference type="InterPro" id="IPR011992">
    <property type="entry name" value="EF-hand-dom_pair"/>
</dbReference>
<dbReference type="PRINTS" id="PR00450">
    <property type="entry name" value="RECOVERIN"/>
</dbReference>
<sequence length="206" mass="23976">MFGNKNEDLDIDIDQPLFARPKHDGLDALCQMTHYDKKELKLIYQGFKQECPNGYCSEEEFVNIFAKYFPQGDATKYAHLVFNTLRPMCDQESGCLNFGQFIKALSSLSRGTVKEKLNWIFNLYDIDRDGYISRNEMHLITNAIYELLGECAIPLSDIRNAKEHADLFFHKIDLDKDGLISFEEFVNWCKKDSNRLAEFQKFDTVI</sequence>
<organism evidence="5">
    <name type="scientific">Dermatophagoides farinae</name>
    <name type="common">American house dust mite</name>
    <dbReference type="NCBI Taxonomy" id="6954"/>
    <lineage>
        <taxon>Eukaryota</taxon>
        <taxon>Metazoa</taxon>
        <taxon>Ecdysozoa</taxon>
        <taxon>Arthropoda</taxon>
        <taxon>Chelicerata</taxon>
        <taxon>Arachnida</taxon>
        <taxon>Acari</taxon>
        <taxon>Acariformes</taxon>
        <taxon>Sarcoptiformes</taxon>
        <taxon>Astigmata</taxon>
        <taxon>Psoroptidia</taxon>
        <taxon>Analgoidea</taxon>
        <taxon>Pyroglyphidae</taxon>
        <taxon>Dermatophagoidinae</taxon>
        <taxon>Dermatophagoides</taxon>
    </lineage>
</organism>
<evidence type="ECO:0000313" key="5">
    <source>
        <dbReference type="EMBL" id="KAH7642642.1"/>
    </source>
</evidence>
<accession>A0A9D4P2X3</accession>
<dbReference type="InterPro" id="IPR002048">
    <property type="entry name" value="EF_hand_dom"/>
</dbReference>
<dbReference type="PROSITE" id="PS00018">
    <property type="entry name" value="EF_HAND_1"/>
    <property type="match status" value="2"/>
</dbReference>
<feature type="domain" description="EF-hand" evidence="4">
    <location>
        <begin position="112"/>
        <end position="147"/>
    </location>
</feature>
<dbReference type="Gene3D" id="1.10.238.10">
    <property type="entry name" value="EF-hand"/>
    <property type="match status" value="1"/>
</dbReference>
<keyword evidence="1" id="KW-0479">Metal-binding</keyword>
<keyword evidence="3" id="KW-0106">Calcium</keyword>
<dbReference type="CDD" id="cd00051">
    <property type="entry name" value="EFh"/>
    <property type="match status" value="2"/>
</dbReference>
<dbReference type="PANTHER" id="PTHR23055:SF167">
    <property type="entry name" value="EF-HAND DOMAIN-CONTAINING PROTEIN"/>
    <property type="match status" value="1"/>
</dbReference>
<dbReference type="OrthoDB" id="191686at2759"/>
<dbReference type="InterPro" id="IPR018247">
    <property type="entry name" value="EF_Hand_1_Ca_BS"/>
</dbReference>
<dbReference type="SMART" id="SM00054">
    <property type="entry name" value="EFh"/>
    <property type="match status" value="2"/>
</dbReference>
<evidence type="ECO:0000256" key="1">
    <source>
        <dbReference type="ARBA" id="ARBA00022723"/>
    </source>
</evidence>
<dbReference type="InterPro" id="IPR028846">
    <property type="entry name" value="Recoverin"/>
</dbReference>